<reference evidence="2" key="2">
    <citation type="submission" date="2020-10" db="UniProtKB">
        <authorList>
            <consortium name="WormBaseParasite"/>
        </authorList>
    </citation>
    <scope>IDENTIFICATION</scope>
</reference>
<sequence>MADQRAAPIERERLPAALREKDIARGRSLARRDHAHLVVPLLHDTQLGFPGDNGRRDFEPQSYDGIWVATGRQSSGRHRHYHV</sequence>
<organism evidence="1 2">
    <name type="scientific">Panagrellus redivivus</name>
    <name type="common">Microworm</name>
    <dbReference type="NCBI Taxonomy" id="6233"/>
    <lineage>
        <taxon>Eukaryota</taxon>
        <taxon>Metazoa</taxon>
        <taxon>Ecdysozoa</taxon>
        <taxon>Nematoda</taxon>
        <taxon>Chromadorea</taxon>
        <taxon>Rhabditida</taxon>
        <taxon>Tylenchina</taxon>
        <taxon>Panagrolaimomorpha</taxon>
        <taxon>Panagrolaimoidea</taxon>
        <taxon>Panagrolaimidae</taxon>
        <taxon>Panagrellus</taxon>
    </lineage>
</organism>
<dbReference type="Proteomes" id="UP000492821">
    <property type="component" value="Unassembled WGS sequence"/>
</dbReference>
<name>A0A7E4V543_PANRE</name>
<accession>A0A7E4V543</accession>
<reference evidence="1" key="1">
    <citation type="journal article" date="2013" name="Genetics">
        <title>The draft genome and transcriptome of Panagrellus redivivus are shaped by the harsh demands of a free-living lifestyle.</title>
        <authorList>
            <person name="Srinivasan J."/>
            <person name="Dillman A.R."/>
            <person name="Macchietto M.G."/>
            <person name="Heikkinen L."/>
            <person name="Lakso M."/>
            <person name="Fracchia K.M."/>
            <person name="Antoshechkin I."/>
            <person name="Mortazavi A."/>
            <person name="Wong G."/>
            <person name="Sternberg P.W."/>
        </authorList>
    </citation>
    <scope>NUCLEOTIDE SEQUENCE [LARGE SCALE GENOMIC DNA]</scope>
    <source>
        <strain evidence="1">MT8872</strain>
    </source>
</reference>
<proteinExistence type="predicted"/>
<dbReference type="AlphaFoldDB" id="A0A7E4V543"/>
<evidence type="ECO:0000313" key="2">
    <source>
        <dbReference type="WBParaSite" id="Pan_g16117.t1"/>
    </source>
</evidence>
<keyword evidence="1" id="KW-1185">Reference proteome</keyword>
<dbReference type="WBParaSite" id="Pan_g16117.t1">
    <property type="protein sequence ID" value="Pan_g16117.t1"/>
    <property type="gene ID" value="Pan_g16117"/>
</dbReference>
<protein>
    <submittedName>
        <fullName evidence="2">AraC family transcriptional regulator</fullName>
    </submittedName>
</protein>
<evidence type="ECO:0000313" key="1">
    <source>
        <dbReference type="Proteomes" id="UP000492821"/>
    </source>
</evidence>